<sequence>MKMKGHVDVEQLVLLSAEQILTLSNSKFIDTVWMDWDNVSKVQSALDVFKNKGLKHDTLIKTAKQCNTSNMIAILNEYGKVMIENLHSEYGTKWFVSINHDVEMDTFHFEGEELCDVLWMAVQRAIF</sequence>
<protein>
    <submittedName>
        <fullName evidence="1">Uncharacterized protein</fullName>
    </submittedName>
</protein>
<accession>A0A9X6VE78</accession>
<dbReference type="Proteomes" id="UP000220397">
    <property type="component" value="Unassembled WGS sequence"/>
</dbReference>
<reference evidence="1 2" key="1">
    <citation type="submission" date="2017-09" db="EMBL/GenBank/DDBJ databases">
        <title>Large-scale bioinformatics analysis of Bacillus genomes uncovers conserved roles of natural products in bacterial physiology.</title>
        <authorList>
            <consortium name="Agbiome Team Llc"/>
            <person name="Bleich R.M."/>
            <person name="Kirk G.J."/>
            <person name="Santa Maria K.C."/>
            <person name="Allen S.E."/>
            <person name="Farag S."/>
            <person name="Shank E.A."/>
            <person name="Bowers A."/>
        </authorList>
    </citation>
    <scope>NUCLEOTIDE SEQUENCE [LARGE SCALE GENOMIC DNA]</scope>
    <source>
        <strain evidence="1 2">AFS015413</strain>
    </source>
</reference>
<dbReference type="EMBL" id="NTUS01000013">
    <property type="protein sequence ID" value="PFB09186.1"/>
    <property type="molecule type" value="Genomic_DNA"/>
</dbReference>
<evidence type="ECO:0000313" key="2">
    <source>
        <dbReference type="Proteomes" id="UP000220397"/>
    </source>
</evidence>
<proteinExistence type="predicted"/>
<comment type="caution">
    <text evidence="1">The sequence shown here is derived from an EMBL/GenBank/DDBJ whole genome shotgun (WGS) entry which is preliminary data.</text>
</comment>
<dbReference type="AlphaFoldDB" id="A0A9X6VE78"/>
<organism evidence="1 2">
    <name type="scientific">Bacillus thuringiensis</name>
    <dbReference type="NCBI Taxonomy" id="1428"/>
    <lineage>
        <taxon>Bacteria</taxon>
        <taxon>Bacillati</taxon>
        <taxon>Bacillota</taxon>
        <taxon>Bacilli</taxon>
        <taxon>Bacillales</taxon>
        <taxon>Bacillaceae</taxon>
        <taxon>Bacillus</taxon>
        <taxon>Bacillus cereus group</taxon>
    </lineage>
</organism>
<evidence type="ECO:0000313" key="1">
    <source>
        <dbReference type="EMBL" id="PFB09186.1"/>
    </source>
</evidence>
<gene>
    <name evidence="1" type="ORF">CN398_06175</name>
</gene>
<name>A0A9X6VE78_BACTU</name>